<dbReference type="AlphaFoldDB" id="A0A0D0ASZ3"/>
<evidence type="ECO:0000256" key="1">
    <source>
        <dbReference type="SAM" id="Coils"/>
    </source>
</evidence>
<sequence>MLSFQAFPDQPIASSSASGGSKPQLIIKPPQPAQPSVVVPLSNALGSVPLKDKKMQHTAFECSALLQYPAVPVSLNVSSPLPTNVQSIFDNAYLANSSPEELEQVPADEWRRIFGQYPACKYCTSHGLHSSCSLHLNSLLCSTCESNYATSKKFCSFKSVSCLLQFHILAKLRLVVAYRYASSCRFFAIWDEEWTAITTGLQTLPYYQDHLEELGLVLEKLRSQGVKRKADDDVEMEVLEELDGMNLDYPEEVPPPPTPVPTAPAPIWKAVNTQSYSEVSSLKTWFFEPLVKQVPSDGSSLTWDKMIQTAIKCVVTRIALLFAGPRKKMLKQDLWALVDGMIQGAFTGLKEQLQHSPYKPPASFSKQSKAENLHLQEQVGSHDVQLKHKDEELIRLKSFVQHFMGNFQSTEVQQLRGAMEAQESEVEELKKKLAASEEAHQVAAEELKLQDEELAQL</sequence>
<evidence type="ECO:0000313" key="4">
    <source>
        <dbReference type="Proteomes" id="UP000053593"/>
    </source>
</evidence>
<accession>A0A0D0ASZ3</accession>
<name>A0A0D0ASZ3_9AGAR</name>
<reference evidence="3 4" key="1">
    <citation type="submission" date="2014-04" db="EMBL/GenBank/DDBJ databases">
        <title>Evolutionary Origins and Diversification of the Mycorrhizal Mutualists.</title>
        <authorList>
            <consortium name="DOE Joint Genome Institute"/>
            <consortium name="Mycorrhizal Genomics Consortium"/>
            <person name="Kohler A."/>
            <person name="Kuo A."/>
            <person name="Nagy L.G."/>
            <person name="Floudas D."/>
            <person name="Copeland A."/>
            <person name="Barry K.W."/>
            <person name="Cichocki N."/>
            <person name="Veneault-Fourrey C."/>
            <person name="LaButti K."/>
            <person name="Lindquist E.A."/>
            <person name="Lipzen A."/>
            <person name="Lundell T."/>
            <person name="Morin E."/>
            <person name="Murat C."/>
            <person name="Riley R."/>
            <person name="Ohm R."/>
            <person name="Sun H."/>
            <person name="Tunlid A."/>
            <person name="Henrissat B."/>
            <person name="Grigoriev I.V."/>
            <person name="Hibbett D.S."/>
            <person name="Martin F."/>
        </authorList>
    </citation>
    <scope>NUCLEOTIDE SEQUENCE [LARGE SCALE GENOMIC DNA]</scope>
    <source>
        <strain evidence="3 4">FD-317 M1</strain>
    </source>
</reference>
<dbReference type="HOGENOM" id="CLU_023362_2_0_1"/>
<evidence type="ECO:0000256" key="2">
    <source>
        <dbReference type="SAM" id="MobiDB-lite"/>
    </source>
</evidence>
<gene>
    <name evidence="3" type="ORF">GYMLUDRAFT_250328</name>
</gene>
<evidence type="ECO:0000313" key="3">
    <source>
        <dbReference type="EMBL" id="KIK53515.1"/>
    </source>
</evidence>
<dbReference type="EMBL" id="KN834828">
    <property type="protein sequence ID" value="KIK53515.1"/>
    <property type="molecule type" value="Genomic_DNA"/>
</dbReference>
<proteinExistence type="predicted"/>
<feature type="coiled-coil region" evidence="1">
    <location>
        <begin position="412"/>
        <end position="446"/>
    </location>
</feature>
<organism evidence="3 4">
    <name type="scientific">Collybiopsis luxurians FD-317 M1</name>
    <dbReference type="NCBI Taxonomy" id="944289"/>
    <lineage>
        <taxon>Eukaryota</taxon>
        <taxon>Fungi</taxon>
        <taxon>Dikarya</taxon>
        <taxon>Basidiomycota</taxon>
        <taxon>Agaricomycotina</taxon>
        <taxon>Agaricomycetes</taxon>
        <taxon>Agaricomycetidae</taxon>
        <taxon>Agaricales</taxon>
        <taxon>Marasmiineae</taxon>
        <taxon>Omphalotaceae</taxon>
        <taxon>Collybiopsis</taxon>
        <taxon>Collybiopsis luxurians</taxon>
    </lineage>
</organism>
<feature type="region of interest" description="Disordered" evidence="2">
    <location>
        <begin position="1"/>
        <end position="33"/>
    </location>
</feature>
<dbReference type="Proteomes" id="UP000053593">
    <property type="component" value="Unassembled WGS sequence"/>
</dbReference>
<feature type="compositionally biased region" description="Polar residues" evidence="2">
    <location>
        <begin position="12"/>
        <end position="21"/>
    </location>
</feature>
<protein>
    <submittedName>
        <fullName evidence="3">Uncharacterized protein</fullName>
    </submittedName>
</protein>
<keyword evidence="4" id="KW-1185">Reference proteome</keyword>
<keyword evidence="1" id="KW-0175">Coiled coil</keyword>